<dbReference type="AlphaFoldDB" id="A0A9X2KCB0"/>
<keyword evidence="1" id="KW-0732">Signal</keyword>
<sequence>MSTPRRLARLTAALSAVLVLAGCFAAPPAPTRVDRTLPEPPATEFSPGLIVSDDAFYNSDAMDEGEIQDFLEQVPCRADIGIDCLAEHAETTTTQPAVGGRHCAEYRGADDEPASRIIAKVAEACGISPRTLLVLLQKEQSLLTRPTADGYLRATGYACPDTADCDQKYFGFFNQVYNAAWQFRQYTEHPERRYMIGATDVGYHPDAACGASTVEIRNQATANLYNYTPYQPNAATLADPEGGDGCGAYGNLNFWRLWHRWFGDPTAERYPAFFEPCTRLVGGHSCPVEPTLPAVTG</sequence>
<dbReference type="EMBL" id="JAMZDY010000001">
    <property type="protein sequence ID" value="MCP2371454.1"/>
    <property type="molecule type" value="Genomic_DNA"/>
</dbReference>
<keyword evidence="3" id="KW-1185">Reference proteome</keyword>
<dbReference type="OrthoDB" id="9764271at2"/>
<dbReference type="RefSeq" id="WP_157000118.1">
    <property type="nucleotide sequence ID" value="NZ_BAAANU010000037.1"/>
</dbReference>
<feature type="signal peptide" evidence="1">
    <location>
        <begin position="1"/>
        <end position="25"/>
    </location>
</feature>
<evidence type="ECO:0000313" key="2">
    <source>
        <dbReference type="EMBL" id="MCP2371454.1"/>
    </source>
</evidence>
<reference evidence="2" key="1">
    <citation type="submission" date="2022-06" db="EMBL/GenBank/DDBJ databases">
        <title>Sequencing the genomes of 1000 actinobacteria strains.</title>
        <authorList>
            <person name="Klenk H.-P."/>
        </authorList>
    </citation>
    <scope>NUCLEOTIDE SEQUENCE</scope>
    <source>
        <strain evidence="2">DSM 22016</strain>
    </source>
</reference>
<name>A0A9X2KCB0_9MICO</name>
<dbReference type="PROSITE" id="PS51257">
    <property type="entry name" value="PROKAR_LIPOPROTEIN"/>
    <property type="match status" value="1"/>
</dbReference>
<comment type="caution">
    <text evidence="2">The sequence shown here is derived from an EMBL/GenBank/DDBJ whole genome shotgun (WGS) entry which is preliminary data.</text>
</comment>
<evidence type="ECO:0000313" key="3">
    <source>
        <dbReference type="Proteomes" id="UP001139722"/>
    </source>
</evidence>
<organism evidence="2 3">
    <name type="scientific">Agromyces terreus</name>
    <dbReference type="NCBI Taxonomy" id="424795"/>
    <lineage>
        <taxon>Bacteria</taxon>
        <taxon>Bacillati</taxon>
        <taxon>Actinomycetota</taxon>
        <taxon>Actinomycetes</taxon>
        <taxon>Micrococcales</taxon>
        <taxon>Microbacteriaceae</taxon>
        <taxon>Agromyces</taxon>
    </lineage>
</organism>
<protein>
    <recommendedName>
        <fullName evidence="4">Hemagglutinin</fullName>
    </recommendedName>
</protein>
<gene>
    <name evidence="2" type="ORF">BJ978_002130</name>
</gene>
<evidence type="ECO:0000256" key="1">
    <source>
        <dbReference type="SAM" id="SignalP"/>
    </source>
</evidence>
<feature type="chain" id="PRO_5040926950" description="Hemagglutinin" evidence="1">
    <location>
        <begin position="26"/>
        <end position="297"/>
    </location>
</feature>
<dbReference type="Proteomes" id="UP001139722">
    <property type="component" value="Unassembled WGS sequence"/>
</dbReference>
<evidence type="ECO:0008006" key="4">
    <source>
        <dbReference type="Google" id="ProtNLM"/>
    </source>
</evidence>
<proteinExistence type="predicted"/>
<accession>A0A9X2KCB0</accession>